<evidence type="ECO:0000313" key="10">
    <source>
        <dbReference type="Proteomes" id="UP000277928"/>
    </source>
</evidence>
<keyword evidence="5 8" id="KW-0479">Metal-binding</keyword>
<dbReference type="GO" id="GO:0046872">
    <property type="term" value="F:metal ion binding"/>
    <property type="evidence" value="ECO:0007669"/>
    <property type="project" value="UniProtKB-KW"/>
</dbReference>
<sequence>MHNVIFDYLQTSALSTMSLLSAEEHVLKRIIEGMDSTKLRKFFDIDSTVSWISDNGYRRVALQFPDYILSVSAVIATLLEKECNGGVKTYILADTTYRSCCVDLIAAEQCSADCIVHYGDSCMSETITTVPTRFVFGDVDIEWGKLEEAVNEYKDKFESNCCLLFDAIYANKSDALFNFLNKFSGIESLFNCKLIDPSNNPGDSQPSTSSVRFCLGRVPPKEKQNITVVFIGETSSPLLPLWLMTNLHCISVFTFSPITLKYSFERTRATQLLRKRLFLIEKLRDAQTVGLVLNTLNLVGYKEALERARKLCKVAGKKSYTVAIGKINEPKLSNFANDIEAFIVLSCPYGVILDVSDFYRPILSLFEAEAALNPQCKWSAGDGWTAEFRNFLNDEMGSETDIKPDLSLITGKMRGMGVEDTVDSDINSCGALSAYTAGDYFSQRIWKGLDDRCGGESVTVQEGRSGVASKYNSEPLT</sequence>
<dbReference type="OrthoDB" id="449241at2759"/>
<dbReference type="UniPathway" id="UPA00559"/>
<dbReference type="FunFam" id="3.40.50.11860:FF:000001">
    <property type="entry name" value="2-(3-amino-3-carboxypropyl)histidine synthase subunit 2"/>
    <property type="match status" value="1"/>
</dbReference>
<reference evidence="9 10" key="1">
    <citation type="submission" date="2018-08" db="EMBL/GenBank/DDBJ databases">
        <authorList>
            <person name="Laetsch R D."/>
            <person name="Stevens L."/>
            <person name="Kumar S."/>
            <person name="Blaxter L. M."/>
        </authorList>
    </citation>
    <scope>NUCLEOTIDE SEQUENCE [LARGE SCALE GENOMIC DNA]</scope>
</reference>
<gene>
    <name evidence="9" type="ORF">NLS_LOCUS8222</name>
</gene>
<dbReference type="SFLD" id="SFLDG01121">
    <property type="entry name" value="Diphthamide_biosynthesis"/>
    <property type="match status" value="1"/>
</dbReference>
<dbReference type="Proteomes" id="UP000277928">
    <property type="component" value="Unassembled WGS sequence"/>
</dbReference>
<name>A0A3P6THN5_LITSI</name>
<dbReference type="PANTHER" id="PTHR10762:SF2">
    <property type="entry name" value="2-(3-AMINO-3-CARBOXYPROPYL)HISTIDINE SYNTHASE SUBUNIT 2"/>
    <property type="match status" value="1"/>
</dbReference>
<accession>A0A3P6THN5</accession>
<dbReference type="InterPro" id="IPR042265">
    <property type="entry name" value="DPH1/DPH2_3"/>
</dbReference>
<dbReference type="EMBL" id="UYRX01000990">
    <property type="protein sequence ID" value="VDK87556.1"/>
    <property type="molecule type" value="Genomic_DNA"/>
</dbReference>
<dbReference type="Gene3D" id="3.40.50.11860">
    <property type="entry name" value="Diphthamide synthesis DPH1/DPH2 domain 3"/>
    <property type="match status" value="1"/>
</dbReference>
<evidence type="ECO:0000256" key="6">
    <source>
        <dbReference type="ARBA" id="ARBA00023004"/>
    </source>
</evidence>
<dbReference type="NCBIfam" id="TIGR00272">
    <property type="entry name" value="DPH2"/>
    <property type="match status" value="1"/>
</dbReference>
<protein>
    <recommendedName>
        <fullName evidence="4 8">2-(3-amino-3-carboxypropyl)histidine synthase subunit 2</fullName>
    </recommendedName>
</protein>
<evidence type="ECO:0000256" key="5">
    <source>
        <dbReference type="ARBA" id="ARBA00022723"/>
    </source>
</evidence>
<comment type="cofactor">
    <cofactor evidence="1">
        <name>[4Fe-4S] cluster</name>
        <dbReference type="ChEBI" id="CHEBI:49883"/>
    </cofactor>
</comment>
<dbReference type="NCBIfam" id="TIGR00322">
    <property type="entry name" value="diphth2_R"/>
    <property type="match status" value="1"/>
</dbReference>
<organism evidence="9 10">
    <name type="scientific">Litomosoides sigmodontis</name>
    <name type="common">Filarial nematode worm</name>
    <dbReference type="NCBI Taxonomy" id="42156"/>
    <lineage>
        <taxon>Eukaryota</taxon>
        <taxon>Metazoa</taxon>
        <taxon>Ecdysozoa</taxon>
        <taxon>Nematoda</taxon>
        <taxon>Chromadorea</taxon>
        <taxon>Rhabditida</taxon>
        <taxon>Spirurina</taxon>
        <taxon>Spiruromorpha</taxon>
        <taxon>Filarioidea</taxon>
        <taxon>Onchocercidae</taxon>
        <taxon>Litomosoides</taxon>
    </lineage>
</organism>
<dbReference type="GO" id="GO:0090560">
    <property type="term" value="F:2-(3-amino-3-carboxypropyl)histidine synthase activity"/>
    <property type="evidence" value="ECO:0007669"/>
    <property type="project" value="InterPro"/>
</dbReference>
<dbReference type="AlphaFoldDB" id="A0A3P6THN5"/>
<comment type="pathway">
    <text evidence="2 8">Protein modification; peptidyl-diphthamide biosynthesis.</text>
</comment>
<comment type="similarity">
    <text evidence="3 8">Belongs to the DPH1/DPH2 family. DPH2 subfamily.</text>
</comment>
<keyword evidence="10" id="KW-1185">Reference proteome</keyword>
<dbReference type="Gene3D" id="3.40.50.11840">
    <property type="entry name" value="Diphthamide synthesis DPH1/DPH2 domain 1"/>
    <property type="match status" value="1"/>
</dbReference>
<evidence type="ECO:0000256" key="8">
    <source>
        <dbReference type="RuleBase" id="RU364133"/>
    </source>
</evidence>
<dbReference type="PANTHER" id="PTHR10762">
    <property type="entry name" value="DIPHTHAMIDE BIOSYNTHESIS PROTEIN"/>
    <property type="match status" value="1"/>
</dbReference>
<dbReference type="OMA" id="QIWNENH"/>
<keyword evidence="6 8" id="KW-0408">Iron</keyword>
<dbReference type="STRING" id="42156.A0A3P6THN5"/>
<dbReference type="Pfam" id="PF01866">
    <property type="entry name" value="Diphthamide_syn"/>
    <property type="match status" value="1"/>
</dbReference>
<evidence type="ECO:0000313" key="9">
    <source>
        <dbReference type="EMBL" id="VDK87556.1"/>
    </source>
</evidence>
<dbReference type="InterPro" id="IPR016435">
    <property type="entry name" value="DPH1/DPH2"/>
</dbReference>
<evidence type="ECO:0000256" key="2">
    <source>
        <dbReference type="ARBA" id="ARBA00005156"/>
    </source>
</evidence>
<dbReference type="InterPro" id="IPR010014">
    <property type="entry name" value="DHP2"/>
</dbReference>
<proteinExistence type="inferred from homology"/>
<evidence type="ECO:0000256" key="4">
    <source>
        <dbReference type="ARBA" id="ARBA00021914"/>
    </source>
</evidence>
<comment type="function">
    <text evidence="8">Required for the first step of diphthamide biosynthesis, a post-translational modification of histidine which occurs in elongation factor 2. DPH1 and DPH2 transfer a 3-amino-3-carboxypropyl (ACP) group from S-adenosyl-L-methionine (SAM) to a histidine residue, the reaction is assisted by a reduction system comprising DPH3 and a NADH-dependent reductase. Facilitates the reduction of the catalytic iron-sulfur cluster found in the DPH1 subunit.</text>
</comment>
<evidence type="ECO:0000256" key="7">
    <source>
        <dbReference type="ARBA" id="ARBA00023014"/>
    </source>
</evidence>
<dbReference type="SFLD" id="SFLDS00032">
    <property type="entry name" value="Radical_SAM_3-amino-3-carboxyp"/>
    <property type="match status" value="1"/>
</dbReference>
<evidence type="ECO:0000256" key="3">
    <source>
        <dbReference type="ARBA" id="ARBA00006179"/>
    </source>
</evidence>
<keyword evidence="7 8" id="KW-0411">Iron-sulfur</keyword>
<dbReference type="InterPro" id="IPR042263">
    <property type="entry name" value="DPH1/DPH2_1"/>
</dbReference>
<dbReference type="GO" id="GO:0051536">
    <property type="term" value="F:iron-sulfur cluster binding"/>
    <property type="evidence" value="ECO:0007669"/>
    <property type="project" value="UniProtKB-KW"/>
</dbReference>
<dbReference type="GO" id="GO:0017183">
    <property type="term" value="P:protein histidyl modification to diphthamide"/>
    <property type="evidence" value="ECO:0007669"/>
    <property type="project" value="UniProtKB-UniPathway"/>
</dbReference>
<evidence type="ECO:0000256" key="1">
    <source>
        <dbReference type="ARBA" id="ARBA00001966"/>
    </source>
</evidence>